<dbReference type="PROSITE" id="PS51186">
    <property type="entry name" value="GNAT"/>
    <property type="match status" value="1"/>
</dbReference>
<proteinExistence type="predicted"/>
<dbReference type="InterPro" id="IPR000182">
    <property type="entry name" value="GNAT_dom"/>
</dbReference>
<dbReference type="Proteomes" id="UP000531840">
    <property type="component" value="Unassembled WGS sequence"/>
</dbReference>
<dbReference type="EMBL" id="JACBYF010000004">
    <property type="protein sequence ID" value="NYS47183.1"/>
    <property type="molecule type" value="Genomic_DNA"/>
</dbReference>
<organism evidence="2 3">
    <name type="scientific">Gemelliphila palaticanis</name>
    <dbReference type="NCBI Taxonomy" id="81950"/>
    <lineage>
        <taxon>Bacteria</taxon>
        <taxon>Bacillati</taxon>
        <taxon>Bacillota</taxon>
        <taxon>Bacilli</taxon>
        <taxon>Bacillales</taxon>
        <taxon>Gemellaceae</taxon>
        <taxon>Gemelliphila</taxon>
    </lineage>
</organism>
<dbReference type="PANTHER" id="PTHR43233">
    <property type="entry name" value="FAMILY N-ACETYLTRANSFERASE, PUTATIVE (AFU_ORTHOLOGUE AFUA_6G03350)-RELATED"/>
    <property type="match status" value="1"/>
</dbReference>
<dbReference type="Gene3D" id="3.40.630.30">
    <property type="match status" value="1"/>
</dbReference>
<accession>A0ABX2SY65</accession>
<gene>
    <name evidence="2" type="ORF">HZY85_03100</name>
</gene>
<feature type="domain" description="N-acetyltransferase" evidence="1">
    <location>
        <begin position="1"/>
        <end position="102"/>
    </location>
</feature>
<sequence length="102" mass="11851">MLENAIKNSLYLEAAYFNDELIGLIRVVGDGYSIVYIQDILVKQHYQRKGIGKRLIVDVITKYKNVYQKVLLTDNTEKTKLFYESIGFQEVSSIDCISFIKY</sequence>
<evidence type="ECO:0000259" key="1">
    <source>
        <dbReference type="PROSITE" id="PS51186"/>
    </source>
</evidence>
<comment type="caution">
    <text evidence="2">The sequence shown here is derived from an EMBL/GenBank/DDBJ whole genome shotgun (WGS) entry which is preliminary data.</text>
</comment>
<keyword evidence="3" id="KW-1185">Reference proteome</keyword>
<dbReference type="PANTHER" id="PTHR43233:SF1">
    <property type="entry name" value="FAMILY N-ACETYLTRANSFERASE, PUTATIVE (AFU_ORTHOLOGUE AFUA_6G03350)-RELATED"/>
    <property type="match status" value="1"/>
</dbReference>
<dbReference type="CDD" id="cd04301">
    <property type="entry name" value="NAT_SF"/>
    <property type="match status" value="1"/>
</dbReference>
<reference evidence="2 3" key="1">
    <citation type="submission" date="2020-07" db="EMBL/GenBank/DDBJ databases">
        <title>MOT database genomes.</title>
        <authorList>
            <person name="Joseph S."/>
            <person name="Aduse-Opoku J."/>
            <person name="Hashim A."/>
            <person name="Wade W."/>
            <person name="Curtis M."/>
        </authorList>
    </citation>
    <scope>NUCLEOTIDE SEQUENCE [LARGE SCALE GENOMIC DNA]</scope>
    <source>
        <strain evidence="2 3">CIP 106318</strain>
    </source>
</reference>
<dbReference type="Pfam" id="PF13673">
    <property type="entry name" value="Acetyltransf_10"/>
    <property type="match status" value="1"/>
</dbReference>
<dbReference type="SUPFAM" id="SSF55729">
    <property type="entry name" value="Acyl-CoA N-acyltransferases (Nat)"/>
    <property type="match status" value="1"/>
</dbReference>
<protein>
    <submittedName>
        <fullName evidence="2">GNAT family N-acetyltransferase</fullName>
    </submittedName>
</protein>
<name>A0ABX2SY65_9BACL</name>
<evidence type="ECO:0000313" key="2">
    <source>
        <dbReference type="EMBL" id="NYS47183.1"/>
    </source>
</evidence>
<dbReference type="InterPro" id="IPR053144">
    <property type="entry name" value="Acetyltransferase_Butenolide"/>
</dbReference>
<evidence type="ECO:0000313" key="3">
    <source>
        <dbReference type="Proteomes" id="UP000531840"/>
    </source>
</evidence>
<dbReference type="InterPro" id="IPR016181">
    <property type="entry name" value="Acyl_CoA_acyltransferase"/>
</dbReference>